<reference evidence="1 2" key="1">
    <citation type="journal article" date="2007" name="Science">
        <title>Genomic minimalism in the early diverging intestinal parasite Giardia lamblia.</title>
        <authorList>
            <person name="Morrison H.G."/>
            <person name="McArthur A.G."/>
            <person name="Gillin F.D."/>
            <person name="Aley S.B."/>
            <person name="Adam R.D."/>
            <person name="Olsen G.J."/>
            <person name="Best A.A."/>
            <person name="Cande W.Z."/>
            <person name="Chen F."/>
            <person name="Cipriano M.J."/>
            <person name="Davids B.J."/>
            <person name="Dawson S.C."/>
            <person name="Elmendorf H.G."/>
            <person name="Hehl A.B."/>
            <person name="Holder M.E."/>
            <person name="Huse S.M."/>
            <person name="Kim U.U."/>
            <person name="Lasek-Nesselquist E."/>
            <person name="Manning G."/>
            <person name="Nigam A."/>
            <person name="Nixon J.E."/>
            <person name="Palm D."/>
            <person name="Passamaneck N.E."/>
            <person name="Prabhu A."/>
            <person name="Reich C.I."/>
            <person name="Reiner D.S."/>
            <person name="Samuelson J."/>
            <person name="Svard S.G."/>
            <person name="Sogin M.L."/>
        </authorList>
    </citation>
    <scope>NUCLEOTIDE SEQUENCE [LARGE SCALE GENOMIC DNA]</scope>
    <source>
        <strain evidence="1 2">WB C6</strain>
    </source>
</reference>
<dbReference type="AlphaFoldDB" id="A8BTD6"/>
<dbReference type="Proteomes" id="UP000001548">
    <property type="component" value="Unassembled WGS sequence"/>
</dbReference>
<evidence type="ECO:0000313" key="1">
    <source>
        <dbReference type="EMBL" id="KAE8302852.1"/>
    </source>
</evidence>
<dbReference type="HOGENOM" id="CLU_1404885_0_0_1"/>
<dbReference type="VEuPathDB" id="GiardiaDB:GL50803_3731"/>
<comment type="caution">
    <text evidence="1">The sequence shown here is derived from an EMBL/GenBank/DDBJ whole genome shotgun (WGS) entry which is preliminary data.</text>
</comment>
<keyword evidence="2" id="KW-1185">Reference proteome</keyword>
<organism evidence="1 2">
    <name type="scientific">Giardia intestinalis (strain ATCC 50803 / WB clone C6)</name>
    <name type="common">Giardia lamblia</name>
    <dbReference type="NCBI Taxonomy" id="184922"/>
    <lineage>
        <taxon>Eukaryota</taxon>
        <taxon>Metamonada</taxon>
        <taxon>Diplomonadida</taxon>
        <taxon>Hexamitidae</taxon>
        <taxon>Giardiinae</taxon>
        <taxon>Giardia</taxon>
    </lineage>
</organism>
<gene>
    <name evidence="1" type="ORF">GL50803_003731</name>
</gene>
<proteinExistence type="predicted"/>
<dbReference type="OMA" id="VVNNVCF"/>
<name>A8BTD6_GIAIC</name>
<dbReference type="EMBL" id="AACB03000003">
    <property type="protein sequence ID" value="KAE8302852.1"/>
    <property type="molecule type" value="Genomic_DNA"/>
</dbReference>
<dbReference type="KEGG" id="gla:GL50803_003731"/>
<accession>A8BTD6</accession>
<sequence length="194" mass="21722">MANKSEEAELSYTEIASRIGKLFKEENKPITIDAMYEQLGAPLNILSYVLERLKRAKLVAEEVVNNVCFVYPLAPLFGSRSFHSKAKLVDLQLRVAQQRRKSATAEQLNHLEQLRRTSLNKGKAESSSREELDREAETLLENISDIAKTISAEVGTTTDNVLKGLGIHELNLYELGVLKMPAETTEKECSPNTM</sequence>
<dbReference type="GeneID" id="5697806"/>
<evidence type="ECO:0000313" key="2">
    <source>
        <dbReference type="Proteomes" id="UP000001548"/>
    </source>
</evidence>
<dbReference type="RefSeq" id="XP_001704968.1">
    <property type="nucleotide sequence ID" value="XM_001704916.1"/>
</dbReference>
<protein>
    <submittedName>
        <fullName evidence="1">Uncharacterized protein</fullName>
    </submittedName>
</protein>